<proteinExistence type="predicted"/>
<evidence type="ECO:0000313" key="3">
    <source>
        <dbReference type="Proteomes" id="UP001215598"/>
    </source>
</evidence>
<name>A0AAD7IH87_9AGAR</name>
<dbReference type="Proteomes" id="UP001215598">
    <property type="component" value="Unassembled WGS sequence"/>
</dbReference>
<organism evidence="2 3">
    <name type="scientific">Mycena metata</name>
    <dbReference type="NCBI Taxonomy" id="1033252"/>
    <lineage>
        <taxon>Eukaryota</taxon>
        <taxon>Fungi</taxon>
        <taxon>Dikarya</taxon>
        <taxon>Basidiomycota</taxon>
        <taxon>Agaricomycotina</taxon>
        <taxon>Agaricomycetes</taxon>
        <taxon>Agaricomycetidae</taxon>
        <taxon>Agaricales</taxon>
        <taxon>Marasmiineae</taxon>
        <taxon>Mycenaceae</taxon>
        <taxon>Mycena</taxon>
    </lineage>
</organism>
<feature type="region of interest" description="Disordered" evidence="1">
    <location>
        <begin position="75"/>
        <end position="118"/>
    </location>
</feature>
<gene>
    <name evidence="2" type="ORF">B0H16DRAFT_1693913</name>
</gene>
<feature type="region of interest" description="Disordered" evidence="1">
    <location>
        <begin position="435"/>
        <end position="481"/>
    </location>
</feature>
<keyword evidence="3" id="KW-1185">Reference proteome</keyword>
<accession>A0AAD7IH87</accession>
<dbReference type="EMBL" id="JARKIB010000097">
    <property type="protein sequence ID" value="KAJ7741860.1"/>
    <property type="molecule type" value="Genomic_DNA"/>
</dbReference>
<evidence type="ECO:0000313" key="2">
    <source>
        <dbReference type="EMBL" id="KAJ7741860.1"/>
    </source>
</evidence>
<feature type="compositionally biased region" description="Low complexity" evidence="1">
    <location>
        <begin position="532"/>
        <end position="550"/>
    </location>
</feature>
<dbReference type="AlphaFoldDB" id="A0AAD7IH87"/>
<reference evidence="2" key="1">
    <citation type="submission" date="2023-03" db="EMBL/GenBank/DDBJ databases">
        <title>Massive genome expansion in bonnet fungi (Mycena s.s.) driven by repeated elements and novel gene families across ecological guilds.</title>
        <authorList>
            <consortium name="Lawrence Berkeley National Laboratory"/>
            <person name="Harder C.B."/>
            <person name="Miyauchi S."/>
            <person name="Viragh M."/>
            <person name="Kuo A."/>
            <person name="Thoen E."/>
            <person name="Andreopoulos B."/>
            <person name="Lu D."/>
            <person name="Skrede I."/>
            <person name="Drula E."/>
            <person name="Henrissat B."/>
            <person name="Morin E."/>
            <person name="Kohler A."/>
            <person name="Barry K."/>
            <person name="LaButti K."/>
            <person name="Morin E."/>
            <person name="Salamov A."/>
            <person name="Lipzen A."/>
            <person name="Mereny Z."/>
            <person name="Hegedus B."/>
            <person name="Baldrian P."/>
            <person name="Stursova M."/>
            <person name="Weitz H."/>
            <person name="Taylor A."/>
            <person name="Grigoriev I.V."/>
            <person name="Nagy L.G."/>
            <person name="Martin F."/>
            <person name="Kauserud H."/>
        </authorList>
    </citation>
    <scope>NUCLEOTIDE SEQUENCE</scope>
    <source>
        <strain evidence="2">CBHHK182m</strain>
    </source>
</reference>
<evidence type="ECO:0000256" key="1">
    <source>
        <dbReference type="SAM" id="MobiDB-lite"/>
    </source>
</evidence>
<feature type="region of interest" description="Disordered" evidence="1">
    <location>
        <begin position="532"/>
        <end position="560"/>
    </location>
</feature>
<sequence>MVDYTLCLGEQPDGRQCVCRRYTPKPNQPEDGPDICKNCNHMESSHPLPTPSAPTTHFSVADIVKDFRDAGKVQKAPAKTSELKASSSVAHAETSEGLRKKRKSFDTDTEPQVAKKNKKDAKLKPMIQATVDTDKKVSVGTVVLKPEGLLSEDKQFKLAHPLQIDAAYIDKLCSVGLGKMVKPGEALNLYRQWSPEEVTDWLRILFPEALKWLEAHPYQPEADESMGYILTHLAKSNELALVKCSKDGHTLVVSTGSIKLVELRPFRLIFLQLVVSLPIFNQVYVPHESNAVKNQVWRLCIKTRSGLSLSHEPFPSGVEMANTCVAPGRSLKIKLASKREIPEERYNDWEAESDDELDTESGDDILSIDGSPKKYYFKSTPKIVIKKEAIAAALAPAPPTVTLAPAVPTKMATRLATGTIEKKTVYVPDSDDEDYFPSSISSSPVAPPSVATTQPAAQPAQLAAAQTHQSTTSSNAASVGPSVAAPAASPLFGIGGDDPYHFEPSTGWRSYSSGSPIRRNTDWAEAALAAAVSGASSSDTAASSSLTSLGFHSGPRPDPW</sequence>
<comment type="caution">
    <text evidence="2">The sequence shown here is derived from an EMBL/GenBank/DDBJ whole genome shotgun (WGS) entry which is preliminary data.</text>
</comment>
<protein>
    <submittedName>
        <fullName evidence="2">Uncharacterized protein</fullName>
    </submittedName>
</protein>
<feature type="compositionally biased region" description="Low complexity" evidence="1">
    <location>
        <begin position="437"/>
        <end position="481"/>
    </location>
</feature>